<keyword evidence="1" id="KW-0472">Membrane</keyword>
<dbReference type="EMBL" id="QJNU01001566">
    <property type="protein sequence ID" value="RYO75245.1"/>
    <property type="molecule type" value="Genomic_DNA"/>
</dbReference>
<evidence type="ECO:0000313" key="2">
    <source>
        <dbReference type="EMBL" id="RYO75245.1"/>
    </source>
</evidence>
<feature type="transmembrane region" description="Helical" evidence="1">
    <location>
        <begin position="136"/>
        <end position="152"/>
    </location>
</feature>
<proteinExistence type="predicted"/>
<accession>A0A4Q4SV49</accession>
<dbReference type="PANTHER" id="PTHR12459:SF15">
    <property type="entry name" value="TRANSMEMBRANE PROTEIN 135"/>
    <property type="match status" value="1"/>
</dbReference>
<keyword evidence="3" id="KW-1185">Reference proteome</keyword>
<protein>
    <recommendedName>
        <fullName evidence="4">Integral membrane protein</fullName>
    </recommendedName>
</protein>
<gene>
    <name evidence="2" type="ORF">DL764_010531</name>
</gene>
<organism evidence="2 3">
    <name type="scientific">Monosporascus ibericus</name>
    <dbReference type="NCBI Taxonomy" id="155417"/>
    <lineage>
        <taxon>Eukaryota</taxon>
        <taxon>Fungi</taxon>
        <taxon>Dikarya</taxon>
        <taxon>Ascomycota</taxon>
        <taxon>Pezizomycotina</taxon>
        <taxon>Sordariomycetes</taxon>
        <taxon>Xylariomycetidae</taxon>
        <taxon>Xylariales</taxon>
        <taxon>Xylariales incertae sedis</taxon>
        <taxon>Monosporascus</taxon>
    </lineage>
</organism>
<sequence>MWAWFYHPSKLPRAYHKWISSAATVDPRLIEALQRCRKGEITYGEDNGQAPLLQSMCSDYGWPADWGDPAKAVPFPCEMVHMGRGPSCEYHALWRFFRSFKWSMATYLPVNLLIIARRRNLKAVRATFTNAARSSAFLSAFITLFYYGVCLTRTRAGPHVLGRDTSARQRIDGGVCVGAGCFLCGWSILVEKPGRATNLALFVAPRALATLLPRRYPLQRQWRETLAFALSTAVVLTYALENPDRVRGVFGKVLRMVLEA</sequence>
<dbReference type="AlphaFoldDB" id="A0A4Q4SV49"/>
<comment type="caution">
    <text evidence="2">The sequence shown here is derived from an EMBL/GenBank/DDBJ whole genome shotgun (WGS) entry which is preliminary data.</text>
</comment>
<dbReference type="InterPro" id="IPR026749">
    <property type="entry name" value="Tmem135"/>
</dbReference>
<keyword evidence="1" id="KW-0812">Transmembrane</keyword>
<evidence type="ECO:0000256" key="1">
    <source>
        <dbReference type="SAM" id="Phobius"/>
    </source>
</evidence>
<dbReference type="Proteomes" id="UP000293360">
    <property type="component" value="Unassembled WGS sequence"/>
</dbReference>
<dbReference type="OrthoDB" id="4021778at2759"/>
<evidence type="ECO:0008006" key="4">
    <source>
        <dbReference type="Google" id="ProtNLM"/>
    </source>
</evidence>
<reference evidence="2 3" key="1">
    <citation type="submission" date="2018-06" db="EMBL/GenBank/DDBJ databases">
        <title>Complete Genomes of Monosporascus.</title>
        <authorList>
            <person name="Robinson A.J."/>
            <person name="Natvig D.O."/>
        </authorList>
    </citation>
    <scope>NUCLEOTIDE SEQUENCE [LARGE SCALE GENOMIC DNA]</scope>
    <source>
        <strain evidence="2 3">CBS 110550</strain>
    </source>
</reference>
<dbReference type="PANTHER" id="PTHR12459">
    <property type="entry name" value="TRANSMEMBRANE PROTEIN 135-RELATED"/>
    <property type="match status" value="1"/>
</dbReference>
<evidence type="ECO:0000313" key="3">
    <source>
        <dbReference type="Proteomes" id="UP000293360"/>
    </source>
</evidence>
<feature type="transmembrane region" description="Helical" evidence="1">
    <location>
        <begin position="173"/>
        <end position="190"/>
    </location>
</feature>
<name>A0A4Q4SV49_9PEZI</name>
<keyword evidence="1" id="KW-1133">Transmembrane helix</keyword>